<dbReference type="KEGG" id="aas:Aasi_1674"/>
<evidence type="ECO:0000256" key="2">
    <source>
        <dbReference type="ARBA" id="ARBA00021310"/>
    </source>
</evidence>
<comment type="similarity">
    <text evidence="1">Belongs to the RecO family.</text>
</comment>
<feature type="domain" description="DNA replication/recombination mediator RecO N-terminal" evidence="7">
    <location>
        <begin position="2"/>
        <end position="66"/>
    </location>
</feature>
<accession>C3L3T2</accession>
<evidence type="ECO:0000313" key="9">
    <source>
        <dbReference type="Proteomes" id="UP000001227"/>
    </source>
</evidence>
<dbReference type="EMBL" id="CP001102">
    <property type="protein sequence ID" value="ACP20973.1"/>
    <property type="molecule type" value="Genomic_DNA"/>
</dbReference>
<sequence length="217" mass="24976">MKYREASIIVRIFTELFGKQSYVVNSVRMLKARHSIALFQPFMPLDMVVYHKKSVTLQRIVEVKCHTPITNILCDLKKATIATFLTELLNKVLYEEEHNENLFEFLLQAVIKLNSLADRYELFYLDFMLQLCSYLGFGLSNASEINQQLVQSGFHSTLNGDEIALLDALLNKHTTDMVIPNRSSIRNLLANMVKYFQLHIDTLDMLKSLPVLQEISG</sequence>
<dbReference type="Pfam" id="PF02565">
    <property type="entry name" value="RecO_C"/>
    <property type="match status" value="1"/>
</dbReference>
<dbReference type="PANTHER" id="PTHR33991">
    <property type="entry name" value="DNA REPAIR PROTEIN RECO"/>
    <property type="match status" value="1"/>
</dbReference>
<dbReference type="Gene3D" id="2.40.50.140">
    <property type="entry name" value="Nucleic acid-binding proteins"/>
    <property type="match status" value="1"/>
</dbReference>
<dbReference type="Gene3D" id="1.20.1440.120">
    <property type="entry name" value="Recombination protein O, C-terminal domain"/>
    <property type="match status" value="1"/>
</dbReference>
<dbReference type="eggNOG" id="COG1381">
    <property type="taxonomic scope" value="Bacteria"/>
</dbReference>
<reference evidence="8 9" key="1">
    <citation type="journal article" date="2010" name="J. Bacteriol.">
        <title>The genome of the amoeba symbiont 'Candidatus Amoebophilus asiaticus' reveals common mechanisms for host cell interaction among amoeba-associated bacteria.</title>
        <authorList>
            <person name="Schmitz-Esser S."/>
            <person name="Tischler P."/>
            <person name="Arnold R."/>
            <person name="Montanaro J."/>
            <person name="Wagner M."/>
            <person name="Rattei T."/>
            <person name="Horn M."/>
        </authorList>
    </citation>
    <scope>NUCLEOTIDE SEQUENCE [LARGE SCALE GENOMIC DNA]</scope>
    <source>
        <strain evidence="8 9">5a2</strain>
    </source>
</reference>
<keyword evidence="9" id="KW-1185">Reference proteome</keyword>
<dbReference type="InterPro" id="IPR022572">
    <property type="entry name" value="DNA_rep/recomb_RecO_N"/>
</dbReference>
<gene>
    <name evidence="8" type="ordered locus">Aasi_1674</name>
</gene>
<dbReference type="STRING" id="452471.Aasi_1674"/>
<dbReference type="Pfam" id="PF11967">
    <property type="entry name" value="RecO_N"/>
    <property type="match status" value="1"/>
</dbReference>
<evidence type="ECO:0000256" key="1">
    <source>
        <dbReference type="ARBA" id="ARBA00007452"/>
    </source>
</evidence>
<proteinExistence type="inferred from homology"/>
<evidence type="ECO:0000259" key="7">
    <source>
        <dbReference type="Pfam" id="PF11967"/>
    </source>
</evidence>
<dbReference type="InterPro" id="IPR042242">
    <property type="entry name" value="RecO_C"/>
</dbReference>
<evidence type="ECO:0000256" key="5">
    <source>
        <dbReference type="ARBA" id="ARBA00023204"/>
    </source>
</evidence>
<dbReference type="GO" id="GO:0006302">
    <property type="term" value="P:double-strand break repair"/>
    <property type="evidence" value="ECO:0007669"/>
    <property type="project" value="TreeGrafter"/>
</dbReference>
<dbReference type="PANTHER" id="PTHR33991:SF1">
    <property type="entry name" value="DNA REPAIR PROTEIN RECO"/>
    <property type="match status" value="1"/>
</dbReference>
<dbReference type="GO" id="GO:0006310">
    <property type="term" value="P:DNA recombination"/>
    <property type="evidence" value="ECO:0007669"/>
    <property type="project" value="UniProtKB-KW"/>
</dbReference>
<evidence type="ECO:0000256" key="6">
    <source>
        <dbReference type="ARBA" id="ARBA00033409"/>
    </source>
</evidence>
<name>C3L3T2_AMOA5</name>
<keyword evidence="4" id="KW-0233">DNA recombination</keyword>
<dbReference type="SUPFAM" id="SSF57863">
    <property type="entry name" value="ArfGap/RecO-like zinc finger"/>
    <property type="match status" value="1"/>
</dbReference>
<evidence type="ECO:0000256" key="3">
    <source>
        <dbReference type="ARBA" id="ARBA00022763"/>
    </source>
</evidence>
<evidence type="ECO:0000313" key="8">
    <source>
        <dbReference type="EMBL" id="ACP20973.1"/>
    </source>
</evidence>
<dbReference type="NCBIfam" id="TIGR00613">
    <property type="entry name" value="reco"/>
    <property type="match status" value="1"/>
</dbReference>
<keyword evidence="5" id="KW-0234">DNA repair</keyword>
<dbReference type="InterPro" id="IPR003717">
    <property type="entry name" value="RecO"/>
</dbReference>
<dbReference type="InterPro" id="IPR037278">
    <property type="entry name" value="ARFGAP/RecO"/>
</dbReference>
<dbReference type="SUPFAM" id="SSF50249">
    <property type="entry name" value="Nucleic acid-binding proteins"/>
    <property type="match status" value="1"/>
</dbReference>
<dbReference type="GO" id="GO:0043590">
    <property type="term" value="C:bacterial nucleoid"/>
    <property type="evidence" value="ECO:0007669"/>
    <property type="project" value="TreeGrafter"/>
</dbReference>
<organism evidence="8 9">
    <name type="scientific">Amoebophilus asiaticus (strain 5a2)</name>
    <dbReference type="NCBI Taxonomy" id="452471"/>
    <lineage>
        <taxon>Bacteria</taxon>
        <taxon>Pseudomonadati</taxon>
        <taxon>Bacteroidota</taxon>
        <taxon>Cytophagia</taxon>
        <taxon>Cytophagales</taxon>
        <taxon>Amoebophilaceae</taxon>
        <taxon>Candidatus Amoebophilus</taxon>
    </lineage>
</organism>
<dbReference type="AlphaFoldDB" id="C3L3T2"/>
<dbReference type="HOGENOM" id="CLU_087596_1_0_10"/>
<keyword evidence="3" id="KW-0227">DNA damage</keyword>
<evidence type="ECO:0000256" key="4">
    <source>
        <dbReference type="ARBA" id="ARBA00023172"/>
    </source>
</evidence>
<dbReference type="InterPro" id="IPR012340">
    <property type="entry name" value="NA-bd_OB-fold"/>
</dbReference>
<protein>
    <recommendedName>
        <fullName evidence="2">DNA repair protein RecO</fullName>
    </recommendedName>
    <alternativeName>
        <fullName evidence="6">Recombination protein O</fullName>
    </alternativeName>
</protein>
<dbReference type="Proteomes" id="UP000001227">
    <property type="component" value="Chromosome"/>
</dbReference>